<comment type="caution">
    <text evidence="10">The sequence shown here is derived from an EMBL/GenBank/DDBJ whole genome shotgun (WGS) entry which is preliminary data.</text>
</comment>
<dbReference type="SUPFAM" id="SSF52172">
    <property type="entry name" value="CheY-like"/>
    <property type="match status" value="1"/>
</dbReference>
<dbReference type="AlphaFoldDB" id="N9VRJ6"/>
<keyword evidence="4 7" id="KW-0238">DNA-binding</keyword>
<evidence type="ECO:0000313" key="10">
    <source>
        <dbReference type="EMBL" id="ENY73951.1"/>
    </source>
</evidence>
<evidence type="ECO:0000256" key="1">
    <source>
        <dbReference type="ARBA" id="ARBA00022553"/>
    </source>
</evidence>
<feature type="domain" description="Response regulatory" evidence="8">
    <location>
        <begin position="5"/>
        <end position="118"/>
    </location>
</feature>
<dbReference type="Pfam" id="PF00072">
    <property type="entry name" value="Response_reg"/>
    <property type="match status" value="1"/>
</dbReference>
<evidence type="ECO:0000259" key="8">
    <source>
        <dbReference type="PROSITE" id="PS50110"/>
    </source>
</evidence>
<dbReference type="PANTHER" id="PTHR48111:SF4">
    <property type="entry name" value="DNA-BINDING DUAL TRANSCRIPTIONAL REGULATOR OMPR"/>
    <property type="match status" value="1"/>
</dbReference>
<gene>
    <name evidence="10" type="ORF">G114_00865</name>
</gene>
<feature type="domain" description="OmpR/PhoB-type" evidence="9">
    <location>
        <begin position="130"/>
        <end position="228"/>
    </location>
</feature>
<dbReference type="SUPFAM" id="SSF46894">
    <property type="entry name" value="C-terminal effector domain of the bipartite response regulators"/>
    <property type="match status" value="1"/>
</dbReference>
<dbReference type="FunFam" id="3.40.50.2300:FF:000001">
    <property type="entry name" value="DNA-binding response regulator PhoB"/>
    <property type="match status" value="1"/>
</dbReference>
<dbReference type="RefSeq" id="WP_005345923.1">
    <property type="nucleotide sequence ID" value="NZ_APVG01000001.1"/>
</dbReference>
<evidence type="ECO:0000256" key="6">
    <source>
        <dbReference type="PROSITE-ProRule" id="PRU00169"/>
    </source>
</evidence>
<dbReference type="GO" id="GO:0005829">
    <property type="term" value="C:cytosol"/>
    <property type="evidence" value="ECO:0007669"/>
    <property type="project" value="TreeGrafter"/>
</dbReference>
<proteinExistence type="predicted"/>
<dbReference type="PROSITE" id="PS51755">
    <property type="entry name" value="OMPR_PHOB"/>
    <property type="match status" value="1"/>
</dbReference>
<dbReference type="EMBL" id="APVG01000001">
    <property type="protein sequence ID" value="ENY73951.1"/>
    <property type="molecule type" value="Genomic_DNA"/>
</dbReference>
<dbReference type="Gene3D" id="3.40.50.2300">
    <property type="match status" value="1"/>
</dbReference>
<dbReference type="GO" id="GO:0006355">
    <property type="term" value="P:regulation of DNA-templated transcription"/>
    <property type="evidence" value="ECO:0007669"/>
    <property type="project" value="InterPro"/>
</dbReference>
<dbReference type="InterPro" id="IPR001789">
    <property type="entry name" value="Sig_transdc_resp-reg_receiver"/>
</dbReference>
<dbReference type="InterPro" id="IPR039420">
    <property type="entry name" value="WalR-like"/>
</dbReference>
<dbReference type="PROSITE" id="PS50110">
    <property type="entry name" value="RESPONSE_REGULATORY"/>
    <property type="match status" value="1"/>
</dbReference>
<reference evidence="10 11" key="1">
    <citation type="journal article" date="2013" name="Genome Announc.">
        <title>Draft Genome Sequence of the Aeromonas diversa Type Strain.</title>
        <authorList>
            <person name="Farfan M."/>
            <person name="Spataro N."/>
            <person name="Sanglas A."/>
            <person name="Albarral V."/>
            <person name="Loren J.G."/>
            <person name="Bosch E."/>
            <person name="Fuste M.C."/>
        </authorList>
    </citation>
    <scope>NUCLEOTIDE SEQUENCE [LARGE SCALE GENOMIC DNA]</scope>
    <source>
        <strain evidence="10 11">2478-85</strain>
    </source>
</reference>
<keyword evidence="2" id="KW-0902">Two-component regulatory system</keyword>
<feature type="modified residue" description="4-aspartylphosphate" evidence="6">
    <location>
        <position position="54"/>
    </location>
</feature>
<dbReference type="Pfam" id="PF00486">
    <property type="entry name" value="Trans_reg_C"/>
    <property type="match status" value="1"/>
</dbReference>
<dbReference type="InterPro" id="IPR016032">
    <property type="entry name" value="Sig_transdc_resp-reg_C-effctor"/>
</dbReference>
<keyword evidence="5" id="KW-0804">Transcription</keyword>
<protein>
    <submittedName>
        <fullName evidence="10">Response regulator</fullName>
    </submittedName>
</protein>
<dbReference type="GO" id="GO:0000976">
    <property type="term" value="F:transcription cis-regulatory region binding"/>
    <property type="evidence" value="ECO:0007669"/>
    <property type="project" value="TreeGrafter"/>
</dbReference>
<dbReference type="OrthoDB" id="9802426at2"/>
<dbReference type="Gene3D" id="6.10.250.690">
    <property type="match status" value="1"/>
</dbReference>
<dbReference type="InterPro" id="IPR001867">
    <property type="entry name" value="OmpR/PhoB-type_DNA-bd"/>
</dbReference>
<evidence type="ECO:0000256" key="5">
    <source>
        <dbReference type="ARBA" id="ARBA00023163"/>
    </source>
</evidence>
<dbReference type="Proteomes" id="UP000023775">
    <property type="component" value="Unassembled WGS sequence"/>
</dbReference>
<dbReference type="GO" id="GO:0032993">
    <property type="term" value="C:protein-DNA complex"/>
    <property type="evidence" value="ECO:0007669"/>
    <property type="project" value="TreeGrafter"/>
</dbReference>
<keyword evidence="11" id="KW-1185">Reference proteome</keyword>
<dbReference type="PANTHER" id="PTHR48111">
    <property type="entry name" value="REGULATOR OF RPOS"/>
    <property type="match status" value="1"/>
</dbReference>
<keyword evidence="3" id="KW-0805">Transcription regulation</keyword>
<feature type="DNA-binding region" description="OmpR/PhoB-type" evidence="7">
    <location>
        <begin position="130"/>
        <end position="228"/>
    </location>
</feature>
<keyword evidence="1 6" id="KW-0597">Phosphoprotein</keyword>
<evidence type="ECO:0000313" key="11">
    <source>
        <dbReference type="Proteomes" id="UP000023775"/>
    </source>
</evidence>
<evidence type="ECO:0000256" key="7">
    <source>
        <dbReference type="PROSITE-ProRule" id="PRU01091"/>
    </source>
</evidence>
<dbReference type="CDD" id="cd00383">
    <property type="entry name" value="trans_reg_C"/>
    <property type="match status" value="1"/>
</dbReference>
<sequence>MERKTILIVDDSEEIRDALSEYLSKAGFVVRTAVDGEEMWRQLEQEEPHLVILDIMLPGDDGLTLCAAIRRHSFVPIIMLTAVTDEYDRIAGLEVGADDYITKSFSPRELLARIKALLRRTQFGAVSGQAGRLRFLCWTFDRTRRQLLHDTGHKVQLSGSDYSLLSLFLQKPNYLFSRDEIALAIWGREISPFERGIDMQMSRLRKHLNDEDKNIIISVRNKGYMLAVDKIVEC</sequence>
<dbReference type="SMART" id="SM00862">
    <property type="entry name" value="Trans_reg_C"/>
    <property type="match status" value="1"/>
</dbReference>
<dbReference type="InterPro" id="IPR011006">
    <property type="entry name" value="CheY-like_superfamily"/>
</dbReference>
<dbReference type="PATRIC" id="fig|1268237.3.peg.172"/>
<dbReference type="eggNOG" id="COG0745">
    <property type="taxonomic scope" value="Bacteria"/>
</dbReference>
<dbReference type="Gene3D" id="1.10.10.10">
    <property type="entry name" value="Winged helix-like DNA-binding domain superfamily/Winged helix DNA-binding domain"/>
    <property type="match status" value="1"/>
</dbReference>
<evidence type="ECO:0000256" key="4">
    <source>
        <dbReference type="ARBA" id="ARBA00023125"/>
    </source>
</evidence>
<dbReference type="GO" id="GO:0000156">
    <property type="term" value="F:phosphorelay response regulator activity"/>
    <property type="evidence" value="ECO:0007669"/>
    <property type="project" value="TreeGrafter"/>
</dbReference>
<organism evidence="10 11">
    <name type="scientific">Aeromonas diversa CDC 2478-85</name>
    <dbReference type="NCBI Taxonomy" id="1268237"/>
    <lineage>
        <taxon>Bacteria</taxon>
        <taxon>Pseudomonadati</taxon>
        <taxon>Pseudomonadota</taxon>
        <taxon>Gammaproteobacteria</taxon>
        <taxon>Aeromonadales</taxon>
        <taxon>Aeromonadaceae</taxon>
        <taxon>Aeromonas</taxon>
    </lineage>
</organism>
<evidence type="ECO:0000256" key="3">
    <source>
        <dbReference type="ARBA" id="ARBA00023015"/>
    </source>
</evidence>
<dbReference type="SMART" id="SM00448">
    <property type="entry name" value="REC"/>
    <property type="match status" value="1"/>
</dbReference>
<evidence type="ECO:0000256" key="2">
    <source>
        <dbReference type="ARBA" id="ARBA00023012"/>
    </source>
</evidence>
<name>N9VRJ6_9GAMM</name>
<evidence type="ECO:0000259" key="9">
    <source>
        <dbReference type="PROSITE" id="PS51755"/>
    </source>
</evidence>
<accession>N9VRJ6</accession>
<dbReference type="InterPro" id="IPR036388">
    <property type="entry name" value="WH-like_DNA-bd_sf"/>
</dbReference>